<evidence type="ECO:0000256" key="4">
    <source>
        <dbReference type="ARBA" id="ARBA00023163"/>
    </source>
</evidence>
<accession>W8SRC2</accession>
<dbReference type="InterPro" id="IPR005119">
    <property type="entry name" value="LysR_subst-bd"/>
</dbReference>
<dbReference type="STRING" id="1294273.roselon_02777"/>
<dbReference type="AlphaFoldDB" id="W8SRC2"/>
<name>W8SRC2_9RHOB</name>
<dbReference type="Gene3D" id="1.10.10.10">
    <property type="entry name" value="Winged helix-like DNA-binding domain superfamily/Winged helix DNA-binding domain"/>
    <property type="match status" value="1"/>
</dbReference>
<dbReference type="Proteomes" id="UP000019593">
    <property type="component" value="Chromosome"/>
</dbReference>
<dbReference type="GO" id="GO:0043565">
    <property type="term" value="F:sequence-specific DNA binding"/>
    <property type="evidence" value="ECO:0007669"/>
    <property type="project" value="TreeGrafter"/>
</dbReference>
<sequence>MSLAPRRPRLPPLNALRAFEAAMRLGGFAQAAEELGVTPAAVSQHIKTLEGWAGAALFDRHARGVCPTATARRLAPALSGAFDQIAAALTDLREAHPRPTLQIAALPSVAQIWLGPRLPALRTALPGVEIAVHAIETPPDLNREMFDLSIFFRPDATGDHPLQRDALCPVCAPALAERLTRPEDLDHVVLLHDEVWASDWATWAEGAGVALPSAPSNARYSLYSMALAEAMAGAGVLIGHMPLVADALASGALVRPFAAIVDTGQVLSVDQRRGSRRAAQAFKVLREAL</sequence>
<dbReference type="PANTHER" id="PTHR30537:SF74">
    <property type="entry name" value="HTH-TYPE TRANSCRIPTIONAL REGULATOR TRPI"/>
    <property type="match status" value="1"/>
</dbReference>
<dbReference type="Pfam" id="PF00126">
    <property type="entry name" value="HTH_1"/>
    <property type="match status" value="1"/>
</dbReference>
<dbReference type="InterPro" id="IPR000847">
    <property type="entry name" value="LysR_HTH_N"/>
</dbReference>
<keyword evidence="3" id="KW-0238">DNA-binding</keyword>
<organism evidence="6 7">
    <name type="scientific">Roseicyclus elongatus DSM 19469</name>
    <dbReference type="NCBI Taxonomy" id="1294273"/>
    <lineage>
        <taxon>Bacteria</taxon>
        <taxon>Pseudomonadati</taxon>
        <taxon>Pseudomonadota</taxon>
        <taxon>Alphaproteobacteria</taxon>
        <taxon>Rhodobacterales</taxon>
        <taxon>Roseobacteraceae</taxon>
        <taxon>Roseicyclus</taxon>
    </lineage>
</organism>
<dbReference type="EMBL" id="CP004372">
    <property type="protein sequence ID" value="AHM05075.1"/>
    <property type="molecule type" value="Genomic_DNA"/>
</dbReference>
<dbReference type="KEGG" id="red:roselon_02777"/>
<dbReference type="GO" id="GO:0006351">
    <property type="term" value="P:DNA-templated transcription"/>
    <property type="evidence" value="ECO:0007669"/>
    <property type="project" value="TreeGrafter"/>
</dbReference>
<dbReference type="InterPro" id="IPR036390">
    <property type="entry name" value="WH_DNA-bd_sf"/>
</dbReference>
<dbReference type="eggNOG" id="COG0583">
    <property type="taxonomic scope" value="Bacteria"/>
</dbReference>
<evidence type="ECO:0000256" key="1">
    <source>
        <dbReference type="ARBA" id="ARBA00009437"/>
    </source>
</evidence>
<comment type="similarity">
    <text evidence="1">Belongs to the LysR transcriptional regulatory family.</text>
</comment>
<dbReference type="InterPro" id="IPR036388">
    <property type="entry name" value="WH-like_DNA-bd_sf"/>
</dbReference>
<keyword evidence="7" id="KW-1185">Reference proteome</keyword>
<reference evidence="6 7" key="1">
    <citation type="submission" date="2013-03" db="EMBL/GenBank/DDBJ databases">
        <authorList>
            <person name="Fiebig A."/>
            <person name="Goeker M."/>
            <person name="Klenk H.-P.P."/>
        </authorList>
    </citation>
    <scope>NUCLEOTIDE SEQUENCE [LARGE SCALE GENOMIC DNA]</scope>
    <source>
        <strain evidence="7">DSM 19469</strain>
    </source>
</reference>
<evidence type="ECO:0000259" key="5">
    <source>
        <dbReference type="PROSITE" id="PS50931"/>
    </source>
</evidence>
<feature type="domain" description="HTH lysR-type" evidence="5">
    <location>
        <begin position="11"/>
        <end position="68"/>
    </location>
</feature>
<dbReference type="PANTHER" id="PTHR30537">
    <property type="entry name" value="HTH-TYPE TRANSCRIPTIONAL REGULATOR"/>
    <property type="match status" value="1"/>
</dbReference>
<evidence type="ECO:0000313" key="7">
    <source>
        <dbReference type="Proteomes" id="UP000019593"/>
    </source>
</evidence>
<dbReference type="SUPFAM" id="SSF53850">
    <property type="entry name" value="Periplasmic binding protein-like II"/>
    <property type="match status" value="1"/>
</dbReference>
<dbReference type="HOGENOM" id="CLU_039613_37_0_5"/>
<protein>
    <submittedName>
        <fullName evidence="6">Transcriptional regulator, LysR family protein</fullName>
    </submittedName>
</protein>
<evidence type="ECO:0000313" key="6">
    <source>
        <dbReference type="EMBL" id="AHM05075.1"/>
    </source>
</evidence>
<dbReference type="RefSeq" id="WP_025312779.1">
    <property type="nucleotide sequence ID" value="NZ_CP004372.1"/>
</dbReference>
<dbReference type="OrthoDB" id="9813056at2"/>
<dbReference type="SUPFAM" id="SSF46785">
    <property type="entry name" value="Winged helix' DNA-binding domain"/>
    <property type="match status" value="1"/>
</dbReference>
<keyword evidence="2" id="KW-0805">Transcription regulation</keyword>
<dbReference type="InterPro" id="IPR058163">
    <property type="entry name" value="LysR-type_TF_proteobact-type"/>
</dbReference>
<proteinExistence type="inferred from homology"/>
<evidence type="ECO:0000256" key="2">
    <source>
        <dbReference type="ARBA" id="ARBA00023015"/>
    </source>
</evidence>
<dbReference type="PRINTS" id="PR00039">
    <property type="entry name" value="HTHLYSR"/>
</dbReference>
<keyword evidence="4" id="KW-0804">Transcription</keyword>
<dbReference type="PROSITE" id="PS50931">
    <property type="entry name" value="HTH_LYSR"/>
    <property type="match status" value="1"/>
</dbReference>
<dbReference type="Gene3D" id="3.40.190.10">
    <property type="entry name" value="Periplasmic binding protein-like II"/>
    <property type="match status" value="2"/>
</dbReference>
<gene>
    <name evidence="6" type="ORF">roselon_02777</name>
</gene>
<evidence type="ECO:0000256" key="3">
    <source>
        <dbReference type="ARBA" id="ARBA00023125"/>
    </source>
</evidence>
<dbReference type="Pfam" id="PF03466">
    <property type="entry name" value="LysR_substrate"/>
    <property type="match status" value="1"/>
</dbReference>
<dbReference type="GO" id="GO:0003700">
    <property type="term" value="F:DNA-binding transcription factor activity"/>
    <property type="evidence" value="ECO:0007669"/>
    <property type="project" value="InterPro"/>
</dbReference>